<evidence type="ECO:0000313" key="3">
    <source>
        <dbReference type="Proteomes" id="UP000295238"/>
    </source>
</evidence>
<accession>A0A4R5UKS8</accession>
<evidence type="ECO:0000256" key="1">
    <source>
        <dbReference type="ARBA" id="ARBA00022679"/>
    </source>
</evidence>
<dbReference type="InterPro" id="IPR007577">
    <property type="entry name" value="GlycoTrfase_DXD_sugar-bd_CS"/>
</dbReference>
<comment type="caution">
    <text evidence="2">The sequence shown here is derived from an EMBL/GenBank/DDBJ whole genome shotgun (WGS) entry which is preliminary data.</text>
</comment>
<dbReference type="AlphaFoldDB" id="A0A4R5UKS8"/>
<dbReference type="GO" id="GO:0000030">
    <property type="term" value="F:mannosyltransferase activity"/>
    <property type="evidence" value="ECO:0007669"/>
    <property type="project" value="TreeGrafter"/>
</dbReference>
<dbReference type="InterPro" id="IPR029044">
    <property type="entry name" value="Nucleotide-diphossugar_trans"/>
</dbReference>
<keyword evidence="2" id="KW-0328">Glycosyltransferase</keyword>
<protein>
    <submittedName>
        <fullName evidence="2">Mannosyltransferase</fullName>
    </submittedName>
</protein>
<dbReference type="PANTHER" id="PTHR32385">
    <property type="entry name" value="MANNOSYL PHOSPHORYLINOSITOL CERAMIDE SYNTHASE"/>
    <property type="match status" value="1"/>
</dbReference>
<dbReference type="PANTHER" id="PTHR32385:SF15">
    <property type="entry name" value="INOSITOL PHOSPHOCERAMIDE MANNOSYLTRANSFERASE 1"/>
    <property type="match status" value="1"/>
</dbReference>
<keyword evidence="1 2" id="KW-0808">Transferase</keyword>
<keyword evidence="3" id="KW-1185">Reference proteome</keyword>
<dbReference type="EMBL" id="SMTL01000002">
    <property type="protein sequence ID" value="TDK37389.1"/>
    <property type="molecule type" value="Genomic_DNA"/>
</dbReference>
<dbReference type="GO" id="GO:0051999">
    <property type="term" value="P:mannosyl-inositol phosphorylceramide biosynthetic process"/>
    <property type="evidence" value="ECO:0007669"/>
    <property type="project" value="TreeGrafter"/>
</dbReference>
<name>A0A4R5UKS8_9HYPH</name>
<dbReference type="Gene3D" id="3.90.550.20">
    <property type="match status" value="1"/>
</dbReference>
<sequence length="380" mass="41322">MKNKCRSGDNQWADLHQSSLQQDDSCCLTLGAADGCGGLGGRTRLSHGKGEQALASETSVRAIYRDRLRQARDLIAAGNHAEARRALDALKADEVVAANRLLGETTVLGLPRQLHSAYLKLAKAEKNLVERIGLQHSLVPDPALLERFTAFGIDEIREMTRLSREAVPRVIHQIWLGSLAVPGSTKRWAVHAARTGFEYRLWRESDLEALGVSRHPAYLRMLEEGDYPGAVDVARYFVLHALGGVYIDCDWYPTRDDLGLADLLPLVGLMALPEETPRETGKGSLLLTNSLIAAPLAHPVFARLLQVLPEVMAALPEAPAWWSTGPLIMTVVFRSTNVSVPDAGLVAANLRRGAPFSEVEAACAAAVAQGHGLLVGWKSW</sequence>
<dbReference type="GO" id="GO:0016020">
    <property type="term" value="C:membrane"/>
    <property type="evidence" value="ECO:0007669"/>
    <property type="project" value="GOC"/>
</dbReference>
<gene>
    <name evidence="2" type="ORF">E2F50_11010</name>
</gene>
<proteinExistence type="predicted"/>
<dbReference type="Proteomes" id="UP000295238">
    <property type="component" value="Unassembled WGS sequence"/>
</dbReference>
<organism evidence="2 3">
    <name type="scientific">Rhizobium deserti</name>
    <dbReference type="NCBI Taxonomy" id="2547961"/>
    <lineage>
        <taxon>Bacteria</taxon>
        <taxon>Pseudomonadati</taxon>
        <taxon>Pseudomonadota</taxon>
        <taxon>Alphaproteobacteria</taxon>
        <taxon>Hyphomicrobiales</taxon>
        <taxon>Rhizobiaceae</taxon>
        <taxon>Rhizobium/Agrobacterium group</taxon>
        <taxon>Rhizobium</taxon>
    </lineage>
</organism>
<evidence type="ECO:0000313" key="2">
    <source>
        <dbReference type="EMBL" id="TDK37389.1"/>
    </source>
</evidence>
<dbReference type="SUPFAM" id="SSF53448">
    <property type="entry name" value="Nucleotide-diphospho-sugar transferases"/>
    <property type="match status" value="1"/>
</dbReference>
<dbReference type="OrthoDB" id="277808at2"/>
<dbReference type="Pfam" id="PF04488">
    <property type="entry name" value="Gly_transf_sug"/>
    <property type="match status" value="1"/>
</dbReference>
<reference evidence="2 3" key="1">
    <citation type="submission" date="2019-03" db="EMBL/GenBank/DDBJ databases">
        <title>Rhizobium sp. nov., an bacterium isolated from biocrust in Mu Us Desert.</title>
        <authorList>
            <person name="Lixiong L."/>
        </authorList>
    </citation>
    <scope>NUCLEOTIDE SEQUENCE [LARGE SCALE GENOMIC DNA]</scope>
    <source>
        <strain evidence="2 3">SPY-1</strain>
    </source>
</reference>
<dbReference type="InterPro" id="IPR051706">
    <property type="entry name" value="Glycosyltransferase_domain"/>
</dbReference>